<dbReference type="GO" id="GO:0030435">
    <property type="term" value="P:sporulation resulting in formation of a cellular spore"/>
    <property type="evidence" value="ECO:0007669"/>
    <property type="project" value="InterPro"/>
</dbReference>
<gene>
    <name evidence="3" type="ORF">A361_27180</name>
</gene>
<accession>A0A160MJ18</accession>
<keyword evidence="1" id="KW-0472">Membrane</keyword>
<reference evidence="3 4" key="1">
    <citation type="submission" date="2016-04" db="EMBL/GenBank/DDBJ databases">
        <title>Complete genome sequence of Bacillus oceanisediminis strain 2691.</title>
        <authorList>
            <person name="Jeong H."/>
            <person name="Kim H.J."/>
            <person name="Lee D.-W."/>
        </authorList>
    </citation>
    <scope>NUCLEOTIDE SEQUENCE [LARGE SCALE GENOMIC DNA]</scope>
    <source>
        <strain evidence="3 4">2691</strain>
        <plasmid evidence="4">pbo1</plasmid>
    </source>
</reference>
<dbReference type="eggNOG" id="COG2385">
    <property type="taxonomic scope" value="Bacteria"/>
</dbReference>
<dbReference type="InterPro" id="IPR013693">
    <property type="entry name" value="SpoIID/LytB_N"/>
</dbReference>
<dbReference type="Pfam" id="PF08486">
    <property type="entry name" value="SpoIID"/>
    <property type="match status" value="1"/>
</dbReference>
<dbReference type="Proteomes" id="UP000077856">
    <property type="component" value="Plasmid pBO1"/>
</dbReference>
<feature type="domain" description="Sporulation stage II protein D amidase enhancer LytB N-terminal" evidence="2">
    <location>
        <begin position="75"/>
        <end position="177"/>
    </location>
</feature>
<dbReference type="InterPro" id="IPR014225">
    <property type="entry name" value="Spore_II_D_firmicutes"/>
</dbReference>
<dbReference type="PANTHER" id="PTHR30032:SF4">
    <property type="entry name" value="AMIDASE ENHANCER"/>
    <property type="match status" value="1"/>
</dbReference>
<evidence type="ECO:0000256" key="1">
    <source>
        <dbReference type="SAM" id="Phobius"/>
    </source>
</evidence>
<proteinExistence type="predicted"/>
<dbReference type="KEGG" id="bon:A361_27180"/>
<dbReference type="InterPro" id="IPR013486">
    <property type="entry name" value="SpoIID/LytB"/>
</dbReference>
<keyword evidence="1" id="KW-0812">Transmembrane</keyword>
<feature type="transmembrane region" description="Helical" evidence="1">
    <location>
        <begin position="6"/>
        <end position="27"/>
    </location>
</feature>
<keyword evidence="1" id="KW-1133">Transmembrane helix</keyword>
<protein>
    <submittedName>
        <fullName evidence="3">Stage II sporulation protein D</fullName>
    </submittedName>
</protein>
<dbReference type="NCBIfam" id="TIGR02669">
    <property type="entry name" value="SpoIID_LytB"/>
    <property type="match status" value="1"/>
</dbReference>
<sequence length="349" mass="39016">MRPVTIIIISFLIFVLCVPSLIVIAFGTDATNTKIISSELPQITNSDTLPKNKPANNSKSSNKDITVSVFRMNNKETEKVNLEEYLKGVLASEMPANYEMEALKAQAISARTYIMKFLMSENKGDLPQGADISDSTLQQVYKNQDELKEMWKDDNYEKNIKKITRAVKETQGLVMSYNGELIDASFFAISNGYTENSEDYWTTSLPYLRSVPSPWDTKAPDFVKTKTFPVKEIESRLGVKISNEINVERTSSDRVSTIIISGKKLTGAEFREALGLRSTDFSLKLNGSDVQVTTRGYGHGVGMSQYGANSMASEGKNFKEILGYYYKGIKIEDIKSNQGYNKLVVRNGN</sequence>
<dbReference type="GO" id="GO:0030288">
    <property type="term" value="C:outer membrane-bounded periplasmic space"/>
    <property type="evidence" value="ECO:0007669"/>
    <property type="project" value="TreeGrafter"/>
</dbReference>
<keyword evidence="3" id="KW-0614">Plasmid</keyword>
<geneLocation type="plasmid" evidence="4">
    <name>pbo1</name>
</geneLocation>
<dbReference type="NCBIfam" id="TIGR02870">
    <property type="entry name" value="spore_II_D"/>
    <property type="match status" value="1"/>
</dbReference>
<name>A0A160MJ18_9BACI</name>
<dbReference type="PANTHER" id="PTHR30032">
    <property type="entry name" value="N-ACETYLMURAMOYL-L-ALANINE AMIDASE-RELATED"/>
    <property type="match status" value="1"/>
</dbReference>
<dbReference type="RefSeq" id="WP_019381052.1">
    <property type="nucleotide sequence ID" value="NZ_CP015507.1"/>
</dbReference>
<evidence type="ECO:0000259" key="2">
    <source>
        <dbReference type="Pfam" id="PF08486"/>
    </source>
</evidence>
<evidence type="ECO:0000313" key="3">
    <source>
        <dbReference type="EMBL" id="AND42868.1"/>
    </source>
</evidence>
<dbReference type="AlphaFoldDB" id="A0A160MJ18"/>
<dbReference type="InterPro" id="IPR051922">
    <property type="entry name" value="Bact_Sporulation_Assoc"/>
</dbReference>
<evidence type="ECO:0000313" key="4">
    <source>
        <dbReference type="Proteomes" id="UP000077856"/>
    </source>
</evidence>
<dbReference type="EMBL" id="CP015507">
    <property type="protein sequence ID" value="AND42868.1"/>
    <property type="molecule type" value="Genomic_DNA"/>
</dbReference>
<organism evidence="3 4">
    <name type="scientific">Cytobacillus oceanisediminis 2691</name>
    <dbReference type="NCBI Taxonomy" id="1196031"/>
    <lineage>
        <taxon>Bacteria</taxon>
        <taxon>Bacillati</taxon>
        <taxon>Bacillota</taxon>
        <taxon>Bacilli</taxon>
        <taxon>Bacillales</taxon>
        <taxon>Bacillaceae</taxon>
        <taxon>Cytobacillus</taxon>
    </lineage>
</organism>